<evidence type="ECO:0000313" key="1">
    <source>
        <dbReference type="EMBL" id="WIA17207.1"/>
    </source>
</evidence>
<name>A0ABY8U9Y4_TETOB</name>
<sequence>MPFAKLVDQLVFLTEIQELSFTDIAFVDFTDTSRDWATNGIVSAAEYATLLGRPPQSLNDFKYSCTRLLAAGKLPMTGAGCEQRRKAFGQSLKVIRMNATASQVPIMGGAYQSEDRGYNGSIDIPSKDLTPWQTYNQWLSPVQGTLPPEWADVFPNVEVIDFGVEDKLLGYAERAGKSSLQGSIPGVWGKLQKLWYL</sequence>
<accession>A0ABY8U9Y4</accession>
<dbReference type="EMBL" id="CP126215">
    <property type="protein sequence ID" value="WIA17207.1"/>
    <property type="molecule type" value="Genomic_DNA"/>
</dbReference>
<proteinExistence type="predicted"/>
<evidence type="ECO:0000313" key="2">
    <source>
        <dbReference type="Proteomes" id="UP001244341"/>
    </source>
</evidence>
<keyword evidence="2" id="KW-1185">Reference proteome</keyword>
<protein>
    <submittedName>
        <fullName evidence="1">Uncharacterized protein</fullName>
    </submittedName>
</protein>
<dbReference type="Proteomes" id="UP001244341">
    <property type="component" value="Chromosome 8b"/>
</dbReference>
<organism evidence="1 2">
    <name type="scientific">Tetradesmus obliquus</name>
    <name type="common">Green alga</name>
    <name type="synonym">Acutodesmus obliquus</name>
    <dbReference type="NCBI Taxonomy" id="3088"/>
    <lineage>
        <taxon>Eukaryota</taxon>
        <taxon>Viridiplantae</taxon>
        <taxon>Chlorophyta</taxon>
        <taxon>core chlorophytes</taxon>
        <taxon>Chlorophyceae</taxon>
        <taxon>CS clade</taxon>
        <taxon>Sphaeropleales</taxon>
        <taxon>Scenedesmaceae</taxon>
        <taxon>Tetradesmus</taxon>
    </lineage>
</organism>
<reference evidence="1 2" key="1">
    <citation type="submission" date="2023-05" db="EMBL/GenBank/DDBJ databases">
        <title>A 100% complete, gapless, phased diploid assembly of the Scenedesmus obliquus UTEX 3031 genome.</title>
        <authorList>
            <person name="Biondi T.C."/>
            <person name="Hanschen E.R."/>
            <person name="Kwon T."/>
            <person name="Eng W."/>
            <person name="Kruse C.P.S."/>
            <person name="Koehler S.I."/>
            <person name="Kunde Y."/>
            <person name="Gleasner C.D."/>
            <person name="You Mak K.T."/>
            <person name="Polle J."/>
            <person name="Hovde B.T."/>
            <person name="Starkenburg S.R."/>
        </authorList>
    </citation>
    <scope>NUCLEOTIDE SEQUENCE [LARGE SCALE GENOMIC DNA]</scope>
    <source>
        <strain evidence="1 2">DOE0152z</strain>
    </source>
</reference>
<gene>
    <name evidence="1" type="ORF">OEZ85_014087</name>
</gene>